<evidence type="ECO:0000256" key="10">
    <source>
        <dbReference type="ARBA" id="ARBA00030178"/>
    </source>
</evidence>
<dbReference type="RefSeq" id="WP_012583710.1">
    <property type="nucleotide sequence ID" value="NC_011661.1"/>
</dbReference>
<dbReference type="EMBL" id="CP001251">
    <property type="protein sequence ID" value="ACK42629.1"/>
    <property type="molecule type" value="Genomic_DNA"/>
</dbReference>
<keyword evidence="7" id="KW-0547">Nucleotide-binding</keyword>
<evidence type="ECO:0000256" key="1">
    <source>
        <dbReference type="ARBA" id="ARBA00004828"/>
    </source>
</evidence>
<dbReference type="PIRSF" id="PIRSF000728">
    <property type="entry name" value="NAGK"/>
    <property type="match status" value="1"/>
</dbReference>
<reference evidence="15" key="1">
    <citation type="journal article" date="2016" name="Front. Microbiol.">
        <title>The complete genome sequence of hyperthermophile Dictyoglomus turgidum DSM 6724 reveals a specialized carbohydrate fermentor.</title>
        <authorList>
            <person name="Brumm P.J."/>
            <person name="Gowda K."/>
            <person name="Robb F.T."/>
            <person name="Mead D.A."/>
        </authorList>
    </citation>
    <scope>NUCLEOTIDE SEQUENCE [LARGE SCALE GENOMIC DNA]</scope>
    <source>
        <strain evidence="15">DSM 6724 / Z-1310</strain>
    </source>
</reference>
<evidence type="ECO:0000313" key="14">
    <source>
        <dbReference type="EMBL" id="ACK42629.1"/>
    </source>
</evidence>
<keyword evidence="4" id="KW-0055">Arginine biosynthesis</keyword>
<dbReference type="FunCoup" id="B8E0I4">
    <property type="interactions" value="387"/>
</dbReference>
<feature type="domain" description="Aspartate/glutamate/uridylate kinase" evidence="13">
    <location>
        <begin position="5"/>
        <end position="236"/>
    </location>
</feature>
<keyword evidence="8 14" id="KW-0418">Kinase</keyword>
<dbReference type="FunFam" id="3.40.1160.10:FF:000004">
    <property type="entry name" value="Acetylglutamate kinase"/>
    <property type="match status" value="1"/>
</dbReference>
<sequence>MDKNLVLIKIGGNVLNKFSLFLSFIKDLYDKGYDFVFLHGGGNEINYWMERFGLEPKFVKGRRVTDENTLKIVEMVLSGEIQGRVISEIKKVGLKVVGLNGKSIFNCRKLFIDGIDLGYVGEVVGVEVSAIEKLLEERYIIVTTSLGIDEQGNSYNVNADSAALALGVHLKVERLIFCTDVPGIILKQNGEEVVLNKLSVEEAKRLIEIGEVFGGMIPKLESAIVAIENGVKTVQIWGGLDFSKAWNMEEGTLIYK</sequence>
<dbReference type="PANTHER" id="PTHR23342">
    <property type="entry name" value="N-ACETYLGLUTAMATE SYNTHASE"/>
    <property type="match status" value="1"/>
</dbReference>
<proteinExistence type="predicted"/>
<evidence type="ECO:0000313" key="15">
    <source>
        <dbReference type="Proteomes" id="UP000007719"/>
    </source>
</evidence>
<evidence type="ECO:0000256" key="8">
    <source>
        <dbReference type="ARBA" id="ARBA00022777"/>
    </source>
</evidence>
<evidence type="ECO:0000256" key="6">
    <source>
        <dbReference type="ARBA" id="ARBA00022679"/>
    </source>
</evidence>
<evidence type="ECO:0000256" key="2">
    <source>
        <dbReference type="ARBA" id="ARBA00013065"/>
    </source>
</evidence>
<dbReference type="OrthoDB" id="9803155at2"/>
<dbReference type="HOGENOM" id="CLU_053680_0_0_0"/>
<dbReference type="PANTHER" id="PTHR23342:SF0">
    <property type="entry name" value="N-ACETYLGLUTAMATE SYNTHASE, MITOCHONDRIAL"/>
    <property type="match status" value="1"/>
</dbReference>
<keyword evidence="9" id="KW-0067">ATP-binding</keyword>
<dbReference type="GO" id="GO:0005737">
    <property type="term" value="C:cytoplasm"/>
    <property type="evidence" value="ECO:0007669"/>
    <property type="project" value="InterPro"/>
</dbReference>
<evidence type="ECO:0000256" key="4">
    <source>
        <dbReference type="ARBA" id="ARBA00022571"/>
    </source>
</evidence>
<dbReference type="InterPro" id="IPR004662">
    <property type="entry name" value="AcgluKinase_fam"/>
</dbReference>
<keyword evidence="5" id="KW-0028">Amino-acid biosynthesis</keyword>
<dbReference type="eggNOG" id="COG0548">
    <property type="taxonomic scope" value="Bacteria"/>
</dbReference>
<dbReference type="GO" id="GO:0006526">
    <property type="term" value="P:L-arginine biosynthetic process"/>
    <property type="evidence" value="ECO:0000318"/>
    <property type="project" value="GO_Central"/>
</dbReference>
<accession>B8E0I4</accession>
<dbReference type="Gene3D" id="3.40.1160.10">
    <property type="entry name" value="Acetylglutamate kinase-like"/>
    <property type="match status" value="1"/>
</dbReference>
<dbReference type="InterPro" id="IPR001048">
    <property type="entry name" value="Asp/Glu/Uridylate_kinase"/>
</dbReference>
<dbReference type="NCBIfam" id="TIGR00761">
    <property type="entry name" value="argB"/>
    <property type="match status" value="1"/>
</dbReference>
<evidence type="ECO:0000256" key="12">
    <source>
        <dbReference type="ARBA" id="ARBA00048141"/>
    </source>
</evidence>
<dbReference type="SUPFAM" id="SSF53633">
    <property type="entry name" value="Carbamate kinase-like"/>
    <property type="match status" value="1"/>
</dbReference>
<evidence type="ECO:0000256" key="11">
    <source>
        <dbReference type="ARBA" id="ARBA00030639"/>
    </source>
</evidence>
<comment type="catalytic activity">
    <reaction evidence="12">
        <text>N-acetyl-L-glutamate + ATP = N-acetyl-L-glutamyl 5-phosphate + ADP</text>
        <dbReference type="Rhea" id="RHEA:14629"/>
        <dbReference type="ChEBI" id="CHEBI:30616"/>
        <dbReference type="ChEBI" id="CHEBI:44337"/>
        <dbReference type="ChEBI" id="CHEBI:57936"/>
        <dbReference type="ChEBI" id="CHEBI:456216"/>
        <dbReference type="EC" id="2.7.2.8"/>
    </reaction>
</comment>
<dbReference type="InParanoid" id="B8E0I4"/>
<dbReference type="EC" id="2.7.2.8" evidence="2"/>
<evidence type="ECO:0000256" key="7">
    <source>
        <dbReference type="ARBA" id="ARBA00022741"/>
    </source>
</evidence>
<protein>
    <recommendedName>
        <fullName evidence="3">Acetylglutamate kinase</fullName>
        <ecNumber evidence="2">2.7.2.8</ecNumber>
    </recommendedName>
    <alternativeName>
        <fullName evidence="10">N-acetyl-L-glutamate 5-phosphotransferase</fullName>
    </alternativeName>
    <alternativeName>
        <fullName evidence="11">NAG kinase</fullName>
    </alternativeName>
</protein>
<comment type="pathway">
    <text evidence="1">Amino-acid biosynthesis; L-arginine biosynthesis; N(2)-acetyl-L-ornithine from L-glutamate: step 2/4.</text>
</comment>
<dbReference type="Pfam" id="PF00696">
    <property type="entry name" value="AA_kinase"/>
    <property type="match status" value="1"/>
</dbReference>
<dbReference type="STRING" id="515635.Dtur_1355"/>
<dbReference type="Proteomes" id="UP000007719">
    <property type="component" value="Chromosome"/>
</dbReference>
<dbReference type="CDD" id="cd04238">
    <property type="entry name" value="AAK_NAGK-like"/>
    <property type="match status" value="1"/>
</dbReference>
<dbReference type="AlphaFoldDB" id="B8E0I4"/>
<evidence type="ECO:0000256" key="3">
    <source>
        <dbReference type="ARBA" id="ARBA00021197"/>
    </source>
</evidence>
<dbReference type="PATRIC" id="fig|515635.4.peg.1400"/>
<evidence type="ECO:0000256" key="9">
    <source>
        <dbReference type="ARBA" id="ARBA00022840"/>
    </source>
</evidence>
<dbReference type="GO" id="GO:0003991">
    <property type="term" value="F:acetylglutamate kinase activity"/>
    <property type="evidence" value="ECO:0000318"/>
    <property type="project" value="GO_Central"/>
</dbReference>
<dbReference type="KEGG" id="dtu:Dtur_1355"/>
<gene>
    <name evidence="14" type="ordered locus">Dtur_1355</name>
</gene>
<dbReference type="EnsemblBacteria" id="ACK42629">
    <property type="protein sequence ID" value="ACK42629"/>
    <property type="gene ID" value="Dtur_1355"/>
</dbReference>
<keyword evidence="15" id="KW-1185">Reference proteome</keyword>
<evidence type="ECO:0000256" key="5">
    <source>
        <dbReference type="ARBA" id="ARBA00022605"/>
    </source>
</evidence>
<name>B8E0I4_DICTD</name>
<organism evidence="14 15">
    <name type="scientific">Dictyoglomus turgidum (strain DSM 6724 / Z-1310)</name>
    <dbReference type="NCBI Taxonomy" id="515635"/>
    <lineage>
        <taxon>Bacteria</taxon>
        <taxon>Pseudomonadati</taxon>
        <taxon>Dictyoglomota</taxon>
        <taxon>Dictyoglomia</taxon>
        <taxon>Dictyoglomales</taxon>
        <taxon>Dictyoglomaceae</taxon>
        <taxon>Dictyoglomus</taxon>
    </lineage>
</organism>
<evidence type="ECO:0000259" key="13">
    <source>
        <dbReference type="Pfam" id="PF00696"/>
    </source>
</evidence>
<keyword evidence="6" id="KW-0808">Transferase</keyword>
<dbReference type="GO" id="GO:0005524">
    <property type="term" value="F:ATP binding"/>
    <property type="evidence" value="ECO:0007669"/>
    <property type="project" value="UniProtKB-KW"/>
</dbReference>
<dbReference type="InterPro" id="IPR036393">
    <property type="entry name" value="AceGlu_kinase-like_sf"/>
</dbReference>